<dbReference type="Proteomes" id="UP000188357">
    <property type="component" value="Unassembled WGS sequence"/>
</dbReference>
<protein>
    <submittedName>
        <fullName evidence="1">DsrE/DsrF-like family protein</fullName>
    </submittedName>
</protein>
<dbReference type="SUPFAM" id="SSF75169">
    <property type="entry name" value="DsrEFH-like"/>
    <property type="match status" value="1"/>
</dbReference>
<evidence type="ECO:0000313" key="2">
    <source>
        <dbReference type="Proteomes" id="UP000188357"/>
    </source>
</evidence>
<organism evidence="1 2">
    <name type="scientific">Psychrobacter piechaudii</name>
    <dbReference type="NCBI Taxonomy" id="1945521"/>
    <lineage>
        <taxon>Bacteria</taxon>
        <taxon>Pseudomonadati</taxon>
        <taxon>Pseudomonadota</taxon>
        <taxon>Gammaproteobacteria</taxon>
        <taxon>Moraxellales</taxon>
        <taxon>Moraxellaceae</taxon>
        <taxon>Psychrobacter</taxon>
    </lineage>
</organism>
<dbReference type="STRING" id="1945521.A1232T_01341"/>
<dbReference type="OrthoDB" id="274802at2"/>
<dbReference type="InterPro" id="IPR027396">
    <property type="entry name" value="DsrEFH-like"/>
</dbReference>
<dbReference type="InterPro" id="IPR003787">
    <property type="entry name" value="Sulphur_relay_DsrE/F-like"/>
</dbReference>
<dbReference type="Pfam" id="PF02635">
    <property type="entry name" value="DsrE"/>
    <property type="match status" value="1"/>
</dbReference>
<dbReference type="Gene3D" id="3.40.1260.10">
    <property type="entry name" value="DsrEFH-like"/>
    <property type="match status" value="1"/>
</dbReference>
<reference evidence="1 2" key="1">
    <citation type="submission" date="2017-02" db="EMBL/GenBank/DDBJ databases">
        <authorList>
            <person name="Peterson S.W."/>
        </authorList>
    </citation>
    <scope>NUCLEOTIDE SEQUENCE [LARGE SCALE GENOMIC DNA]</scope>
    <source>
        <strain evidence="1">Psychrobacter_piechaudii</strain>
    </source>
</reference>
<sequence length="124" mass="13193">MPNVTDFVTTLFDDTSNPSKITVGLTMAVKALEKGHSASVILFIDAVKLSKPNALDEIDIGAPFKPAKDLLEKFIEQGGNVLVCGACMQHNGIKESEIDPRFEVIDGGDVVDLMMGATGSLQLS</sequence>
<proteinExistence type="predicted"/>
<gene>
    <name evidence="1" type="ORF">A1232T_01341</name>
</gene>
<dbReference type="EMBL" id="FUGE01000135">
    <property type="protein sequence ID" value="SJM71792.1"/>
    <property type="molecule type" value="Genomic_DNA"/>
</dbReference>
<evidence type="ECO:0000313" key="1">
    <source>
        <dbReference type="EMBL" id="SJM71792.1"/>
    </source>
</evidence>
<accession>A0A1R4GVD4</accession>
<keyword evidence="2" id="KW-1185">Reference proteome</keyword>
<dbReference type="AlphaFoldDB" id="A0A1R4GVD4"/>
<dbReference type="RefSeq" id="WP_077451094.1">
    <property type="nucleotide sequence ID" value="NZ_FUGE01000135.1"/>
</dbReference>
<name>A0A1R4GVD4_9GAMM</name>